<protein>
    <submittedName>
        <fullName evidence="1">Integrase</fullName>
    </submittedName>
</protein>
<dbReference type="STRING" id="1250539.Ga0080574_TMP3491"/>
<reference evidence="1 2" key="1">
    <citation type="submission" date="2016-04" db="EMBL/GenBank/DDBJ databases">
        <title>Deep-sea bacteria in the southern Pacific.</title>
        <authorList>
            <person name="Tang K."/>
        </authorList>
    </citation>
    <scope>NUCLEOTIDE SEQUENCE [LARGE SCALE GENOMIC DNA]</scope>
    <source>
        <strain evidence="1 2">JLT2014</strain>
    </source>
</reference>
<name>A0A1P8UWQ6_9RHOB</name>
<evidence type="ECO:0000313" key="1">
    <source>
        <dbReference type="EMBL" id="APZ53825.1"/>
    </source>
</evidence>
<proteinExistence type="predicted"/>
<sequence>MRATRLLNAGLSLAEIANHMGWPVRYAANLTERYARVSPDETDAALVKPAQAKGA</sequence>
<gene>
    <name evidence="1" type="ORF">Ga0080574_TMP3491</name>
</gene>
<keyword evidence="2" id="KW-1185">Reference proteome</keyword>
<dbReference type="Proteomes" id="UP000187059">
    <property type="component" value="Chromosome"/>
</dbReference>
<dbReference type="KEGG" id="paby:Ga0080574_TMP3491"/>
<dbReference type="EMBL" id="CP015093">
    <property type="protein sequence ID" value="APZ53825.1"/>
    <property type="molecule type" value="Genomic_DNA"/>
</dbReference>
<dbReference type="AlphaFoldDB" id="A0A1P8UWQ6"/>
<evidence type="ECO:0000313" key="2">
    <source>
        <dbReference type="Proteomes" id="UP000187059"/>
    </source>
</evidence>
<organism evidence="1 2">
    <name type="scientific">Salipiger abyssi</name>
    <dbReference type="NCBI Taxonomy" id="1250539"/>
    <lineage>
        <taxon>Bacteria</taxon>
        <taxon>Pseudomonadati</taxon>
        <taxon>Pseudomonadota</taxon>
        <taxon>Alphaproteobacteria</taxon>
        <taxon>Rhodobacterales</taxon>
        <taxon>Roseobacteraceae</taxon>
        <taxon>Salipiger</taxon>
    </lineage>
</organism>
<accession>A0A1P8UWQ6</accession>